<evidence type="ECO:0000313" key="3">
    <source>
        <dbReference type="EMBL" id="PRX57525.1"/>
    </source>
</evidence>
<dbReference type="PANTHER" id="PTHR46797">
    <property type="entry name" value="HTH-TYPE TRANSCRIPTIONAL REGULATOR"/>
    <property type="match status" value="1"/>
</dbReference>
<evidence type="ECO:0000313" key="4">
    <source>
        <dbReference type="Proteomes" id="UP000237640"/>
    </source>
</evidence>
<feature type="domain" description="HTH cro/C1-type" evidence="2">
    <location>
        <begin position="29"/>
        <end position="83"/>
    </location>
</feature>
<dbReference type="CDD" id="cd00093">
    <property type="entry name" value="HTH_XRE"/>
    <property type="match status" value="1"/>
</dbReference>
<keyword evidence="1" id="KW-0238">DNA-binding</keyword>
<gene>
    <name evidence="3" type="ORF">CLV81_1530</name>
</gene>
<keyword evidence="4" id="KW-1185">Reference proteome</keyword>
<dbReference type="SUPFAM" id="SSF47413">
    <property type="entry name" value="lambda repressor-like DNA-binding domains"/>
    <property type="match status" value="1"/>
</dbReference>
<dbReference type="GO" id="GO:0005829">
    <property type="term" value="C:cytosol"/>
    <property type="evidence" value="ECO:0007669"/>
    <property type="project" value="TreeGrafter"/>
</dbReference>
<dbReference type="Pfam" id="PF01381">
    <property type="entry name" value="HTH_3"/>
    <property type="match status" value="1"/>
</dbReference>
<reference evidence="3 4" key="1">
    <citation type="submission" date="2018-03" db="EMBL/GenBank/DDBJ databases">
        <title>Genomic Encyclopedia of Archaeal and Bacterial Type Strains, Phase II (KMG-II): from individual species to whole genera.</title>
        <authorList>
            <person name="Goeker M."/>
        </authorList>
    </citation>
    <scope>NUCLEOTIDE SEQUENCE [LARGE SCALE GENOMIC DNA]</scope>
    <source>
        <strain evidence="3 4">DSM 25027</strain>
    </source>
</reference>
<proteinExistence type="predicted"/>
<protein>
    <submittedName>
        <fullName evidence="3">Helix-turn-helix protein</fullName>
    </submittedName>
</protein>
<dbReference type="EMBL" id="PVYX01000001">
    <property type="protein sequence ID" value="PRX57525.1"/>
    <property type="molecule type" value="Genomic_DNA"/>
</dbReference>
<dbReference type="PANTHER" id="PTHR46797:SF1">
    <property type="entry name" value="METHYLPHOSPHONATE SYNTHASE"/>
    <property type="match status" value="1"/>
</dbReference>
<dbReference type="InterPro" id="IPR010982">
    <property type="entry name" value="Lambda_DNA-bd_dom_sf"/>
</dbReference>
<evidence type="ECO:0000259" key="2">
    <source>
        <dbReference type="PROSITE" id="PS50943"/>
    </source>
</evidence>
<dbReference type="SMART" id="SM00530">
    <property type="entry name" value="HTH_XRE"/>
    <property type="match status" value="1"/>
</dbReference>
<dbReference type="Gene3D" id="1.10.260.40">
    <property type="entry name" value="lambda repressor-like DNA-binding domains"/>
    <property type="match status" value="1"/>
</dbReference>
<evidence type="ECO:0000256" key="1">
    <source>
        <dbReference type="ARBA" id="ARBA00023125"/>
    </source>
</evidence>
<name>A0A2T0MIZ4_9FLAO</name>
<dbReference type="Proteomes" id="UP000237640">
    <property type="component" value="Unassembled WGS sequence"/>
</dbReference>
<dbReference type="GO" id="GO:0003677">
    <property type="term" value="F:DNA binding"/>
    <property type="evidence" value="ECO:0007669"/>
    <property type="project" value="UniProtKB-KW"/>
</dbReference>
<sequence length="125" mass="14450">MYICAKIQPKQQTLAEYKEAIYKIIGERIKSQRESLNISQLKLSEKLDISRSSISNIEVGRHQIPLHVLYEISRVLELDTKEFLPTYGEIVSFATSEIADYSNFLKSSKLKEEQKEKLSDVLKNI</sequence>
<dbReference type="InterPro" id="IPR050807">
    <property type="entry name" value="TransReg_Diox_bact_type"/>
</dbReference>
<organism evidence="3 4">
    <name type="scientific">Flagellimonas meridianipacifica</name>
    <dbReference type="NCBI Taxonomy" id="1080225"/>
    <lineage>
        <taxon>Bacteria</taxon>
        <taxon>Pseudomonadati</taxon>
        <taxon>Bacteroidota</taxon>
        <taxon>Flavobacteriia</taxon>
        <taxon>Flavobacteriales</taxon>
        <taxon>Flavobacteriaceae</taxon>
        <taxon>Flagellimonas</taxon>
    </lineage>
</organism>
<dbReference type="InterPro" id="IPR001387">
    <property type="entry name" value="Cro/C1-type_HTH"/>
</dbReference>
<dbReference type="PROSITE" id="PS50943">
    <property type="entry name" value="HTH_CROC1"/>
    <property type="match status" value="1"/>
</dbReference>
<comment type="caution">
    <text evidence="3">The sequence shown here is derived from an EMBL/GenBank/DDBJ whole genome shotgun (WGS) entry which is preliminary data.</text>
</comment>
<dbReference type="AlphaFoldDB" id="A0A2T0MIZ4"/>
<accession>A0A2T0MIZ4</accession>
<dbReference type="GO" id="GO:0003700">
    <property type="term" value="F:DNA-binding transcription factor activity"/>
    <property type="evidence" value="ECO:0007669"/>
    <property type="project" value="TreeGrafter"/>
</dbReference>